<sequence length="88" mass="9707">MQACLKSPYLWNGIQKLGLTTNMRVHLNGDPSAQKFAGNLLQLGDGAVTPDNQDGCIVMQRIGRVVKTQKELKEAVFTNVAQHFIDHS</sequence>
<gene>
    <name evidence="2" type="ORF">AVEN_205826_1</name>
    <name evidence="1" type="ORF">AVEN_2248_1</name>
</gene>
<reference evidence="1 3" key="1">
    <citation type="journal article" date="2019" name="Sci. Rep.">
        <title>Orb-weaving spider Araneus ventricosus genome elucidates the spidroin gene catalogue.</title>
        <authorList>
            <person name="Kono N."/>
            <person name="Nakamura H."/>
            <person name="Ohtoshi R."/>
            <person name="Moran D.A.P."/>
            <person name="Shinohara A."/>
            <person name="Yoshida Y."/>
            <person name="Fujiwara M."/>
            <person name="Mori M."/>
            <person name="Tomita M."/>
            <person name="Arakawa K."/>
        </authorList>
    </citation>
    <scope>NUCLEOTIDE SEQUENCE [LARGE SCALE GENOMIC DNA]</scope>
</reference>
<dbReference type="AlphaFoldDB" id="A0A4Y2TEL7"/>
<evidence type="ECO:0000313" key="3">
    <source>
        <dbReference type="Proteomes" id="UP000499080"/>
    </source>
</evidence>
<evidence type="ECO:0000313" key="2">
    <source>
        <dbReference type="EMBL" id="GBN98682.1"/>
    </source>
</evidence>
<proteinExistence type="predicted"/>
<organism evidence="1 3">
    <name type="scientific">Araneus ventricosus</name>
    <name type="common">Orbweaver spider</name>
    <name type="synonym">Epeira ventricosa</name>
    <dbReference type="NCBI Taxonomy" id="182803"/>
    <lineage>
        <taxon>Eukaryota</taxon>
        <taxon>Metazoa</taxon>
        <taxon>Ecdysozoa</taxon>
        <taxon>Arthropoda</taxon>
        <taxon>Chelicerata</taxon>
        <taxon>Arachnida</taxon>
        <taxon>Araneae</taxon>
        <taxon>Araneomorphae</taxon>
        <taxon>Entelegynae</taxon>
        <taxon>Araneoidea</taxon>
        <taxon>Araneidae</taxon>
        <taxon>Araneus</taxon>
    </lineage>
</organism>
<dbReference type="Proteomes" id="UP000499080">
    <property type="component" value="Unassembled WGS sequence"/>
</dbReference>
<protein>
    <submittedName>
        <fullName evidence="1">Uncharacterized protein</fullName>
    </submittedName>
</protein>
<dbReference type="EMBL" id="BGPR01027860">
    <property type="protein sequence ID" value="GBN98682.1"/>
    <property type="molecule type" value="Genomic_DNA"/>
</dbReference>
<keyword evidence="3" id="KW-1185">Reference proteome</keyword>
<dbReference type="OrthoDB" id="6429999at2759"/>
<name>A0A4Y2TEL7_ARAVE</name>
<evidence type="ECO:0000313" key="1">
    <source>
        <dbReference type="EMBL" id="GBN98681.1"/>
    </source>
</evidence>
<dbReference type="EMBL" id="BGPR01027859">
    <property type="protein sequence ID" value="GBN98681.1"/>
    <property type="molecule type" value="Genomic_DNA"/>
</dbReference>
<comment type="caution">
    <text evidence="1">The sequence shown here is derived from an EMBL/GenBank/DDBJ whole genome shotgun (WGS) entry which is preliminary data.</text>
</comment>
<accession>A0A4Y2TEL7</accession>